<protein>
    <recommendedName>
        <fullName evidence="4">Chromo domain-containing protein</fullName>
    </recommendedName>
</protein>
<gene>
    <name evidence="2" type="ORF">B0J12DRAFT_313991</name>
</gene>
<evidence type="ECO:0000256" key="1">
    <source>
        <dbReference type="SAM" id="MobiDB-lite"/>
    </source>
</evidence>
<accession>A0ABQ8FWI2</accession>
<proteinExistence type="predicted"/>
<dbReference type="Proteomes" id="UP000774617">
    <property type="component" value="Unassembled WGS sequence"/>
</dbReference>
<name>A0ABQ8FWI2_9PEZI</name>
<organism evidence="2 3">
    <name type="scientific">Macrophomina phaseolina</name>
    <dbReference type="NCBI Taxonomy" id="35725"/>
    <lineage>
        <taxon>Eukaryota</taxon>
        <taxon>Fungi</taxon>
        <taxon>Dikarya</taxon>
        <taxon>Ascomycota</taxon>
        <taxon>Pezizomycotina</taxon>
        <taxon>Dothideomycetes</taxon>
        <taxon>Dothideomycetes incertae sedis</taxon>
        <taxon>Botryosphaeriales</taxon>
        <taxon>Botryosphaeriaceae</taxon>
        <taxon>Macrophomina</taxon>
    </lineage>
</organism>
<dbReference type="EMBL" id="JAGTJR010000043">
    <property type="protein sequence ID" value="KAH7031861.1"/>
    <property type="molecule type" value="Genomic_DNA"/>
</dbReference>
<sequence>MKDGPRYGQPGVHRVTRAMGWQRKNGKDGLWLRWRPKRGIYFDDSWVPLEDVGLDVRRRWAARMEVADNDPVGFRPPSAYAYGDMEWHQVDVFHTRRRNKDVEYLVMHIGTEGLVEETFAYYAEWRTRKSVDRGVLRRWDREQKERKEKNMRTGGNKTAKRGWIRKTSATRKGRAQERHQRANEGLITSPDGNCSRLDTRSECLGSGSWPSSDTRATSAIPESIFQEAEAGWTRTEPSCNIVSAQSKAQTRWRPWEFP</sequence>
<comment type="caution">
    <text evidence="2">The sequence shown here is derived from an EMBL/GenBank/DDBJ whole genome shotgun (WGS) entry which is preliminary data.</text>
</comment>
<evidence type="ECO:0008006" key="4">
    <source>
        <dbReference type="Google" id="ProtNLM"/>
    </source>
</evidence>
<reference evidence="2 3" key="1">
    <citation type="journal article" date="2021" name="Nat. Commun.">
        <title>Genetic determinants of endophytism in the Arabidopsis root mycobiome.</title>
        <authorList>
            <person name="Mesny F."/>
            <person name="Miyauchi S."/>
            <person name="Thiergart T."/>
            <person name="Pickel B."/>
            <person name="Atanasova L."/>
            <person name="Karlsson M."/>
            <person name="Huettel B."/>
            <person name="Barry K.W."/>
            <person name="Haridas S."/>
            <person name="Chen C."/>
            <person name="Bauer D."/>
            <person name="Andreopoulos W."/>
            <person name="Pangilinan J."/>
            <person name="LaButti K."/>
            <person name="Riley R."/>
            <person name="Lipzen A."/>
            <person name="Clum A."/>
            <person name="Drula E."/>
            <person name="Henrissat B."/>
            <person name="Kohler A."/>
            <person name="Grigoriev I.V."/>
            <person name="Martin F.M."/>
            <person name="Hacquard S."/>
        </authorList>
    </citation>
    <scope>NUCLEOTIDE SEQUENCE [LARGE SCALE GENOMIC DNA]</scope>
    <source>
        <strain evidence="2 3">MPI-SDFR-AT-0080</strain>
    </source>
</reference>
<evidence type="ECO:0000313" key="3">
    <source>
        <dbReference type="Proteomes" id="UP000774617"/>
    </source>
</evidence>
<keyword evidence="3" id="KW-1185">Reference proteome</keyword>
<evidence type="ECO:0000313" key="2">
    <source>
        <dbReference type="EMBL" id="KAH7031861.1"/>
    </source>
</evidence>
<feature type="region of interest" description="Disordered" evidence="1">
    <location>
        <begin position="168"/>
        <end position="192"/>
    </location>
</feature>